<feature type="compositionally biased region" description="Polar residues" evidence="1">
    <location>
        <begin position="99"/>
        <end position="116"/>
    </location>
</feature>
<protein>
    <submittedName>
        <fullName evidence="2">Hypothetical_protein</fullName>
    </submittedName>
</protein>
<evidence type="ECO:0000256" key="1">
    <source>
        <dbReference type="SAM" id="MobiDB-lite"/>
    </source>
</evidence>
<dbReference type="EMBL" id="CAXDID020000403">
    <property type="protein sequence ID" value="CAL6087728.1"/>
    <property type="molecule type" value="Genomic_DNA"/>
</dbReference>
<sequence>MFTTSNPKPIISPYMYAKDYYTNKEILSLLNEENFSICGAQIQQYRKQPVVPYKLPKDNMLKHIIFQKSQVHLAPVSALSKSQSQLSQVFLTAPKQNNSAISSPDFSQSAVKQPNSAPLRRSSKSKPELKLSVSQFFIPQNEPPKNKRKEIRKQCSLKLLCPQSSFQFNDSFKGFEL</sequence>
<feature type="region of interest" description="Disordered" evidence="1">
    <location>
        <begin position="99"/>
        <end position="126"/>
    </location>
</feature>
<evidence type="ECO:0000313" key="3">
    <source>
        <dbReference type="Proteomes" id="UP001642409"/>
    </source>
</evidence>
<gene>
    <name evidence="2" type="ORF">HINF_LOCUS63784</name>
</gene>
<evidence type="ECO:0000313" key="2">
    <source>
        <dbReference type="EMBL" id="CAL6087728.1"/>
    </source>
</evidence>
<name>A0ABP1LP48_9EUKA</name>
<reference evidence="2 3" key="1">
    <citation type="submission" date="2024-07" db="EMBL/GenBank/DDBJ databases">
        <authorList>
            <person name="Akdeniz Z."/>
        </authorList>
    </citation>
    <scope>NUCLEOTIDE SEQUENCE [LARGE SCALE GENOMIC DNA]</scope>
</reference>
<comment type="caution">
    <text evidence="2">The sequence shown here is derived from an EMBL/GenBank/DDBJ whole genome shotgun (WGS) entry which is preliminary data.</text>
</comment>
<accession>A0ABP1LP48</accession>
<keyword evidence="3" id="KW-1185">Reference proteome</keyword>
<proteinExistence type="predicted"/>
<organism evidence="2 3">
    <name type="scientific">Hexamita inflata</name>
    <dbReference type="NCBI Taxonomy" id="28002"/>
    <lineage>
        <taxon>Eukaryota</taxon>
        <taxon>Metamonada</taxon>
        <taxon>Diplomonadida</taxon>
        <taxon>Hexamitidae</taxon>
        <taxon>Hexamitinae</taxon>
        <taxon>Hexamita</taxon>
    </lineage>
</organism>
<dbReference type="Proteomes" id="UP001642409">
    <property type="component" value="Unassembled WGS sequence"/>
</dbReference>